<accession>X1EY22</accession>
<reference evidence="2" key="1">
    <citation type="journal article" date="2014" name="Front. Microbiol.">
        <title>High frequency of phylogenetically diverse reductive dehalogenase-homologous genes in deep subseafloor sedimentary metagenomes.</title>
        <authorList>
            <person name="Kawai M."/>
            <person name="Futagami T."/>
            <person name="Toyoda A."/>
            <person name="Takaki Y."/>
            <person name="Nishi S."/>
            <person name="Hori S."/>
            <person name="Arai W."/>
            <person name="Tsubouchi T."/>
            <person name="Morono Y."/>
            <person name="Uchiyama I."/>
            <person name="Ito T."/>
            <person name="Fujiyama A."/>
            <person name="Inagaki F."/>
            <person name="Takami H."/>
        </authorList>
    </citation>
    <scope>NUCLEOTIDE SEQUENCE</scope>
    <source>
        <strain evidence="2">Expedition CK06-06</strain>
    </source>
</reference>
<organism evidence="2">
    <name type="scientific">marine sediment metagenome</name>
    <dbReference type="NCBI Taxonomy" id="412755"/>
    <lineage>
        <taxon>unclassified sequences</taxon>
        <taxon>metagenomes</taxon>
        <taxon>ecological metagenomes</taxon>
    </lineage>
</organism>
<feature type="domain" description="AMP-binding enzyme C-terminal" evidence="1">
    <location>
        <begin position="24"/>
        <end position="76"/>
    </location>
</feature>
<name>X1EY22_9ZZZZ</name>
<gene>
    <name evidence="2" type="ORF">S01H4_58253</name>
</gene>
<dbReference type="PANTHER" id="PTHR42921">
    <property type="entry name" value="ACETOACETYL-COA SYNTHETASE"/>
    <property type="match status" value="1"/>
</dbReference>
<dbReference type="Pfam" id="PF13193">
    <property type="entry name" value="AMP-binding_C"/>
    <property type="match status" value="1"/>
</dbReference>
<protein>
    <recommendedName>
        <fullName evidence="1">AMP-binding enzyme C-terminal domain-containing protein</fullName>
    </recommendedName>
</protein>
<comment type="caution">
    <text evidence="2">The sequence shown here is derived from an EMBL/GenBank/DDBJ whole genome shotgun (WGS) entry which is preliminary data.</text>
</comment>
<feature type="non-terminal residue" evidence="2">
    <location>
        <position position="1"/>
    </location>
</feature>
<dbReference type="PANTHER" id="PTHR42921:SF1">
    <property type="entry name" value="ACETOACETYL-COA SYNTHETASE"/>
    <property type="match status" value="1"/>
</dbReference>
<dbReference type="InterPro" id="IPR025110">
    <property type="entry name" value="AMP-bd_C"/>
</dbReference>
<proteinExistence type="predicted"/>
<evidence type="ECO:0000259" key="1">
    <source>
        <dbReference type="Pfam" id="PF13193"/>
    </source>
</evidence>
<dbReference type="InterPro" id="IPR045851">
    <property type="entry name" value="AMP-bd_C_sf"/>
</dbReference>
<dbReference type="GO" id="GO:0030729">
    <property type="term" value="F:acetoacetate-CoA ligase activity"/>
    <property type="evidence" value="ECO:0007669"/>
    <property type="project" value="TreeGrafter"/>
</dbReference>
<sequence>QVVEGMNEIIDSLVVDLEGLGQASYMALFVVLREGAVLGEALEEKIKGRIRRDISPRHVPDEIYAVEEIPRTLSGKKVEVPVRKILLGIPPEQAANLDALRNPETMQLFVDLAHKIQKWSKGG</sequence>
<evidence type="ECO:0000313" key="2">
    <source>
        <dbReference type="EMBL" id="GAH13478.1"/>
    </source>
</evidence>
<dbReference type="AlphaFoldDB" id="X1EY22"/>
<dbReference type="EMBL" id="BART01034007">
    <property type="protein sequence ID" value="GAH13478.1"/>
    <property type="molecule type" value="Genomic_DNA"/>
</dbReference>
<dbReference type="SUPFAM" id="SSF56801">
    <property type="entry name" value="Acetyl-CoA synthetase-like"/>
    <property type="match status" value="1"/>
</dbReference>
<dbReference type="Gene3D" id="3.30.300.30">
    <property type="match status" value="1"/>
</dbReference>